<keyword evidence="3" id="KW-0472">Membrane</keyword>
<feature type="region of interest" description="Disordered" evidence="2">
    <location>
        <begin position="1"/>
        <end position="29"/>
    </location>
</feature>
<feature type="coiled-coil region" evidence="1">
    <location>
        <begin position="79"/>
        <end position="106"/>
    </location>
</feature>
<dbReference type="RefSeq" id="WP_301118673.1">
    <property type="nucleotide sequence ID" value="NZ_JAUHPX010000004.1"/>
</dbReference>
<protein>
    <submittedName>
        <fullName evidence="4">DUF4012 domain-containing protein</fullName>
    </submittedName>
</protein>
<sequence length="608" mass="62838">MDTAGGGLVDADDAASGDGSVRPDRSGPPQERGLGALTLAILAIPVVALVALVAAFAVDAMTLRTAAADLETRASAAQDALAARDAEALEAEVDALQEAARDFTGATDGPHWWIATHLVGVRDQAVPLVAAGAAAAVIADDVLAPLAQAGDLGALSTPTVTDGRIDPLLLEPYRPALATAAEALDAQVEALAAVEIAGTVDLIREPFVALEAQVGELAATVDAAHATAELLPAMLGADEPRTYVVIVQNNAEPRASGGIPGAFIELTADDGRLSTGAVVPAFSLEVPDQVAPLTDDELTLYTERMAIFPQDINFTPEFPRAAELAAAFWARGGGGEVDGVLSLDPVALSWMLGDAPPVEVDGITLAGDTLAETLLNGTYYAFETPREQDAFFADAARALFGQLLAGTGSAVDGVSRAIDAHRFILWSVHPEEQELLADLPISGDFLEDRDALGVFINDGSGSKIGYYVDTGMAVTDLMCSDESLVGQSVEVTLTHNYDGDVADLPDYVGVGGGFVPAGQFHANVIIYPPEGMRVAEAWQDGDPASVAVNSHDGRQTVTARVVLDPGDQAVLEYRLEPRAAGLEPGDVWLTPGPGSVDVERLTAAASGC</sequence>
<evidence type="ECO:0000256" key="2">
    <source>
        <dbReference type="SAM" id="MobiDB-lite"/>
    </source>
</evidence>
<dbReference type="InterPro" id="IPR025101">
    <property type="entry name" value="DUF4012"/>
</dbReference>
<organism evidence="4 5">
    <name type="scientific">Demequina lignilytica</name>
    <dbReference type="NCBI Taxonomy" id="3051663"/>
    <lineage>
        <taxon>Bacteria</taxon>
        <taxon>Bacillati</taxon>
        <taxon>Actinomycetota</taxon>
        <taxon>Actinomycetes</taxon>
        <taxon>Micrococcales</taxon>
        <taxon>Demequinaceae</taxon>
        <taxon>Demequina</taxon>
    </lineage>
</organism>
<name>A0AAW7M8W5_9MICO</name>
<proteinExistence type="predicted"/>
<dbReference type="EMBL" id="JAUHPX010000004">
    <property type="protein sequence ID" value="MDN4488220.1"/>
    <property type="molecule type" value="Genomic_DNA"/>
</dbReference>
<evidence type="ECO:0000256" key="3">
    <source>
        <dbReference type="SAM" id="Phobius"/>
    </source>
</evidence>
<keyword evidence="5" id="KW-1185">Reference proteome</keyword>
<dbReference type="Pfam" id="PF13196">
    <property type="entry name" value="DUF4012"/>
    <property type="match status" value="1"/>
</dbReference>
<evidence type="ECO:0000313" key="4">
    <source>
        <dbReference type="EMBL" id="MDN4488220.1"/>
    </source>
</evidence>
<dbReference type="AlphaFoldDB" id="A0AAW7M8W5"/>
<evidence type="ECO:0000256" key="1">
    <source>
        <dbReference type="SAM" id="Coils"/>
    </source>
</evidence>
<evidence type="ECO:0000313" key="5">
    <source>
        <dbReference type="Proteomes" id="UP001172737"/>
    </source>
</evidence>
<comment type="caution">
    <text evidence="4">The sequence shown here is derived from an EMBL/GenBank/DDBJ whole genome shotgun (WGS) entry which is preliminary data.</text>
</comment>
<accession>A0AAW7M8W5</accession>
<dbReference type="Proteomes" id="UP001172737">
    <property type="component" value="Unassembled WGS sequence"/>
</dbReference>
<gene>
    <name evidence="4" type="ORF">QQX10_08575</name>
</gene>
<reference evidence="4" key="1">
    <citation type="submission" date="2023-06" db="EMBL/GenBank/DDBJ databases">
        <title>Sysu t00039.</title>
        <authorList>
            <person name="Gao L."/>
            <person name="Fang B.-Z."/>
            <person name="Li W.-J."/>
        </authorList>
    </citation>
    <scope>NUCLEOTIDE SEQUENCE</scope>
    <source>
        <strain evidence="4">SYSU T00039</strain>
    </source>
</reference>
<feature type="transmembrane region" description="Helical" evidence="3">
    <location>
        <begin position="34"/>
        <end position="58"/>
    </location>
</feature>
<keyword evidence="1" id="KW-0175">Coiled coil</keyword>
<keyword evidence="3" id="KW-0812">Transmembrane</keyword>
<keyword evidence="3" id="KW-1133">Transmembrane helix</keyword>